<dbReference type="EC" id="2.5.1.18" evidence="2"/>
<sequence>MAPIKIHGSPMSTCTQRVLTTLAEKGVTSYELVPVDLMVGEHKQPAFLAKQPFGQIPVLEHGDITLFESRAIARYIVSNFAGQGTPLEGTDAKTKALALTWLEVETNNYNPIVSIIIYQKVFSSYFGQTCDDAVVEEQLKKLEKVLDVYETHLQKHQYLAGAEFTLADLSHLPYTAMMYKAGLSAPYTSRPAVNAWWERISSRESWKKVSGSA</sequence>
<evidence type="ECO:0000256" key="4">
    <source>
        <dbReference type="ARBA" id="ARBA00047960"/>
    </source>
</evidence>
<dbReference type="GO" id="GO:0009636">
    <property type="term" value="P:response to toxic substance"/>
    <property type="evidence" value="ECO:0007669"/>
    <property type="project" value="UniProtKB-ARBA"/>
</dbReference>
<comment type="similarity">
    <text evidence="1">Belongs to the GST superfamily. Phi family.</text>
</comment>
<gene>
    <name evidence="7" type="ORF">CEUSTIGMA_g4474.t1</name>
</gene>
<dbReference type="CDD" id="cd03187">
    <property type="entry name" value="GST_C_Phi"/>
    <property type="match status" value="1"/>
</dbReference>
<dbReference type="SFLD" id="SFLDG01154">
    <property type="entry name" value="Main.5:_Phi-like"/>
    <property type="match status" value="1"/>
</dbReference>
<proteinExistence type="inferred from homology"/>
<evidence type="ECO:0000256" key="2">
    <source>
        <dbReference type="ARBA" id="ARBA00012452"/>
    </source>
</evidence>
<dbReference type="STRING" id="1157962.A0A250X1R8"/>
<evidence type="ECO:0000256" key="1">
    <source>
        <dbReference type="ARBA" id="ARBA00010128"/>
    </source>
</evidence>
<dbReference type="InterPro" id="IPR004046">
    <property type="entry name" value="GST_C"/>
</dbReference>
<dbReference type="GO" id="GO:0005737">
    <property type="term" value="C:cytoplasm"/>
    <property type="evidence" value="ECO:0007669"/>
    <property type="project" value="TreeGrafter"/>
</dbReference>
<dbReference type="PANTHER" id="PTHR43900">
    <property type="entry name" value="GLUTATHIONE S-TRANSFERASE RHO"/>
    <property type="match status" value="1"/>
</dbReference>
<keyword evidence="8" id="KW-1185">Reference proteome</keyword>
<dbReference type="Proteomes" id="UP000232323">
    <property type="component" value="Unassembled WGS sequence"/>
</dbReference>
<dbReference type="CDD" id="cd03053">
    <property type="entry name" value="GST_N_Phi"/>
    <property type="match status" value="1"/>
</dbReference>
<evidence type="ECO:0000313" key="7">
    <source>
        <dbReference type="EMBL" id="GAX77027.1"/>
    </source>
</evidence>
<dbReference type="PROSITE" id="PS50404">
    <property type="entry name" value="GST_NTER"/>
    <property type="match status" value="1"/>
</dbReference>
<dbReference type="OrthoDB" id="507067at2759"/>
<dbReference type="Pfam" id="PF00043">
    <property type="entry name" value="GST_C"/>
    <property type="match status" value="1"/>
</dbReference>
<accession>A0A250X1R8</accession>
<feature type="domain" description="GST N-terminal" evidence="5">
    <location>
        <begin position="2"/>
        <end position="84"/>
    </location>
</feature>
<keyword evidence="3" id="KW-0808">Transferase</keyword>
<evidence type="ECO:0000259" key="6">
    <source>
        <dbReference type="PROSITE" id="PS50405"/>
    </source>
</evidence>
<dbReference type="Pfam" id="PF02798">
    <property type="entry name" value="GST_N"/>
    <property type="match status" value="1"/>
</dbReference>
<dbReference type="SUPFAM" id="SSF47616">
    <property type="entry name" value="GST C-terminal domain-like"/>
    <property type="match status" value="1"/>
</dbReference>
<dbReference type="FunFam" id="3.40.30.10:FF:000016">
    <property type="entry name" value="Glutathione S-transferase F2"/>
    <property type="match status" value="1"/>
</dbReference>
<dbReference type="FunFam" id="1.20.1050.10:FF:000004">
    <property type="entry name" value="Glutathione S-transferase F2"/>
    <property type="match status" value="1"/>
</dbReference>
<dbReference type="PANTHER" id="PTHR43900:SF3">
    <property type="entry name" value="GLUTATHIONE S-TRANSFERASE RHO"/>
    <property type="match status" value="1"/>
</dbReference>
<dbReference type="GO" id="GO:0043295">
    <property type="term" value="F:glutathione binding"/>
    <property type="evidence" value="ECO:0007669"/>
    <property type="project" value="TreeGrafter"/>
</dbReference>
<dbReference type="InterPro" id="IPR036249">
    <property type="entry name" value="Thioredoxin-like_sf"/>
</dbReference>
<protein>
    <recommendedName>
        <fullName evidence="2">glutathione transferase</fullName>
        <ecNumber evidence="2">2.5.1.18</ecNumber>
    </recommendedName>
</protein>
<dbReference type="AlphaFoldDB" id="A0A250X1R8"/>
<dbReference type="EMBL" id="BEGY01000021">
    <property type="protein sequence ID" value="GAX77027.1"/>
    <property type="molecule type" value="Genomic_DNA"/>
</dbReference>
<dbReference type="GO" id="GO:0004364">
    <property type="term" value="F:glutathione transferase activity"/>
    <property type="evidence" value="ECO:0007669"/>
    <property type="project" value="UniProtKB-EC"/>
</dbReference>
<dbReference type="Gene3D" id="1.20.1050.10">
    <property type="match status" value="1"/>
</dbReference>
<dbReference type="SFLD" id="SFLDG00358">
    <property type="entry name" value="Main_(cytGST)"/>
    <property type="match status" value="1"/>
</dbReference>
<dbReference type="GO" id="GO:0006749">
    <property type="term" value="P:glutathione metabolic process"/>
    <property type="evidence" value="ECO:0007669"/>
    <property type="project" value="TreeGrafter"/>
</dbReference>
<reference evidence="7 8" key="1">
    <citation type="submission" date="2017-08" db="EMBL/GenBank/DDBJ databases">
        <title>Acidophilic green algal genome provides insights into adaptation to an acidic environment.</title>
        <authorList>
            <person name="Hirooka S."/>
            <person name="Hirose Y."/>
            <person name="Kanesaki Y."/>
            <person name="Higuchi S."/>
            <person name="Fujiwara T."/>
            <person name="Onuma R."/>
            <person name="Era A."/>
            <person name="Ohbayashi R."/>
            <person name="Uzuka A."/>
            <person name="Nozaki H."/>
            <person name="Yoshikawa H."/>
            <person name="Miyagishima S.Y."/>
        </authorList>
    </citation>
    <scope>NUCLEOTIDE SEQUENCE [LARGE SCALE GENOMIC DNA]</scope>
    <source>
        <strain evidence="7 8">NIES-2499</strain>
    </source>
</reference>
<dbReference type="InterPro" id="IPR040079">
    <property type="entry name" value="Glutathione_S-Trfase"/>
</dbReference>
<name>A0A250X1R8_9CHLO</name>
<evidence type="ECO:0000259" key="5">
    <source>
        <dbReference type="PROSITE" id="PS50404"/>
    </source>
</evidence>
<dbReference type="SUPFAM" id="SSF52833">
    <property type="entry name" value="Thioredoxin-like"/>
    <property type="match status" value="1"/>
</dbReference>
<evidence type="ECO:0000256" key="3">
    <source>
        <dbReference type="ARBA" id="ARBA00022679"/>
    </source>
</evidence>
<dbReference type="InterPro" id="IPR010987">
    <property type="entry name" value="Glutathione-S-Trfase_C-like"/>
</dbReference>
<dbReference type="InterPro" id="IPR004045">
    <property type="entry name" value="Glutathione_S-Trfase_N"/>
</dbReference>
<evidence type="ECO:0000313" key="8">
    <source>
        <dbReference type="Proteomes" id="UP000232323"/>
    </source>
</evidence>
<dbReference type="Gene3D" id="3.40.30.10">
    <property type="entry name" value="Glutaredoxin"/>
    <property type="match status" value="1"/>
</dbReference>
<organism evidence="7 8">
    <name type="scientific">Chlamydomonas eustigma</name>
    <dbReference type="NCBI Taxonomy" id="1157962"/>
    <lineage>
        <taxon>Eukaryota</taxon>
        <taxon>Viridiplantae</taxon>
        <taxon>Chlorophyta</taxon>
        <taxon>core chlorophytes</taxon>
        <taxon>Chlorophyceae</taxon>
        <taxon>CS clade</taxon>
        <taxon>Chlamydomonadales</taxon>
        <taxon>Chlamydomonadaceae</taxon>
        <taxon>Chlamydomonas</taxon>
    </lineage>
</organism>
<comment type="caution">
    <text evidence="7">The sequence shown here is derived from an EMBL/GenBank/DDBJ whole genome shotgun (WGS) entry which is preliminary data.</text>
</comment>
<dbReference type="InterPro" id="IPR034347">
    <property type="entry name" value="GST_Phi_C"/>
</dbReference>
<dbReference type="PROSITE" id="PS50405">
    <property type="entry name" value="GST_CTER"/>
    <property type="match status" value="1"/>
</dbReference>
<feature type="domain" description="GST C-terminal" evidence="6">
    <location>
        <begin position="91"/>
        <end position="213"/>
    </location>
</feature>
<dbReference type="SFLD" id="SFLDS00019">
    <property type="entry name" value="Glutathione_Transferase_(cytos"/>
    <property type="match status" value="1"/>
</dbReference>
<comment type="catalytic activity">
    <reaction evidence="4">
        <text>RX + glutathione = an S-substituted glutathione + a halide anion + H(+)</text>
        <dbReference type="Rhea" id="RHEA:16437"/>
        <dbReference type="ChEBI" id="CHEBI:15378"/>
        <dbReference type="ChEBI" id="CHEBI:16042"/>
        <dbReference type="ChEBI" id="CHEBI:17792"/>
        <dbReference type="ChEBI" id="CHEBI:57925"/>
        <dbReference type="ChEBI" id="CHEBI:90779"/>
        <dbReference type="EC" id="2.5.1.18"/>
    </reaction>
</comment>
<dbReference type="InterPro" id="IPR036282">
    <property type="entry name" value="Glutathione-S-Trfase_C_sf"/>
</dbReference>